<dbReference type="PANTHER" id="PTHR30386">
    <property type="entry name" value="MEMBRANE FUSION SUBUNIT OF EMRAB-TOLC MULTIDRUG EFFLUX PUMP"/>
    <property type="match status" value="1"/>
</dbReference>
<feature type="domain" description="AprE-like beta-barrel" evidence="7">
    <location>
        <begin position="254"/>
        <end position="346"/>
    </location>
</feature>
<name>A0A0D5A441_PROMR</name>
<evidence type="ECO:0000256" key="4">
    <source>
        <dbReference type="ARBA" id="ARBA00022989"/>
    </source>
</evidence>
<evidence type="ECO:0000256" key="2">
    <source>
        <dbReference type="ARBA" id="ARBA00009477"/>
    </source>
</evidence>
<feature type="transmembrane region" description="Helical" evidence="6">
    <location>
        <begin position="81"/>
        <end position="103"/>
    </location>
</feature>
<evidence type="ECO:0000313" key="8">
    <source>
        <dbReference type="EMBL" id="AJW30963.1"/>
    </source>
</evidence>
<dbReference type="InterPro" id="IPR058982">
    <property type="entry name" value="Beta-barrel_AprE"/>
</dbReference>
<dbReference type="GO" id="GO:0016020">
    <property type="term" value="C:membrane"/>
    <property type="evidence" value="ECO:0007669"/>
    <property type="project" value="UniProtKB-SubCell"/>
</dbReference>
<gene>
    <name evidence="8" type="ORF">FA03_0131</name>
</gene>
<dbReference type="AlphaFoldDB" id="A0A0D5A441"/>
<keyword evidence="3 6" id="KW-0812">Transmembrane</keyword>
<dbReference type="EMBL" id="KJ947871">
    <property type="protein sequence ID" value="AJW30963.1"/>
    <property type="molecule type" value="Genomic_DNA"/>
</dbReference>
<reference evidence="8" key="1">
    <citation type="submission" date="2014-06" db="EMBL/GenBank/DDBJ databases">
        <authorList>
            <person name="Berube P.M."/>
        </authorList>
    </citation>
    <scope>NUCLEOTIDE SEQUENCE</scope>
    <source>
        <strain evidence="8">P0903-H212</strain>
    </source>
</reference>
<evidence type="ECO:0000256" key="1">
    <source>
        <dbReference type="ARBA" id="ARBA00004167"/>
    </source>
</evidence>
<dbReference type="InterPro" id="IPR050739">
    <property type="entry name" value="MFP"/>
</dbReference>
<dbReference type="PANTHER" id="PTHR30386:SF26">
    <property type="entry name" value="TRANSPORT PROTEIN COMB"/>
    <property type="match status" value="1"/>
</dbReference>
<dbReference type="Gene3D" id="2.40.30.170">
    <property type="match status" value="1"/>
</dbReference>
<comment type="subcellular location">
    <subcellularLocation>
        <location evidence="1">Membrane</location>
        <topology evidence="1">Single-pass membrane protein</topology>
    </subcellularLocation>
</comment>
<evidence type="ECO:0000259" key="7">
    <source>
        <dbReference type="Pfam" id="PF26002"/>
    </source>
</evidence>
<evidence type="ECO:0000256" key="5">
    <source>
        <dbReference type="ARBA" id="ARBA00023136"/>
    </source>
</evidence>
<evidence type="ECO:0000256" key="3">
    <source>
        <dbReference type="ARBA" id="ARBA00022692"/>
    </source>
</evidence>
<dbReference type="SUPFAM" id="SSF111369">
    <property type="entry name" value="HlyD-like secretion proteins"/>
    <property type="match status" value="1"/>
</dbReference>
<accession>A0A0D5A441</accession>
<evidence type="ECO:0000256" key="6">
    <source>
        <dbReference type="SAM" id="Phobius"/>
    </source>
</evidence>
<dbReference type="PRINTS" id="PR01490">
    <property type="entry name" value="RTXTOXIND"/>
</dbReference>
<protein>
    <submittedName>
        <fullName evidence="8">Putative transporter component</fullName>
    </submittedName>
</protein>
<dbReference type="Gene3D" id="2.40.50.100">
    <property type="match status" value="1"/>
</dbReference>
<keyword evidence="5 6" id="KW-0472">Membrane</keyword>
<organism evidence="8">
    <name type="scientific">Prochlorococcus marinus str. P0903-H212</name>
    <dbReference type="NCBI Taxonomy" id="1622208"/>
    <lineage>
        <taxon>Bacteria</taxon>
        <taxon>Bacillati</taxon>
        <taxon>Cyanobacteriota</taxon>
        <taxon>Cyanophyceae</taxon>
        <taxon>Synechococcales</taxon>
        <taxon>Prochlorococcaceae</taxon>
        <taxon>Prochlorococcus</taxon>
    </lineage>
</organism>
<comment type="similarity">
    <text evidence="2">Belongs to the membrane fusion protein (MFP) (TC 8.A.1) family.</text>
</comment>
<keyword evidence="4 6" id="KW-1133">Transmembrane helix</keyword>
<proteinExistence type="inferred from homology"/>
<sequence length="369" mass="41182">MDQKNNPYLSKLKNQLNMKLNSLHLNTSKSLEKYINKFQNLNVNTDRLNPSRLIEKYQDKFQKIATNKSIYNQVILKQSKFWARSITWVLMSGTAFCIGWVAIAETEEIVIATGKLEPKSGVVEVQMPLEGVASEILVKEGEKVTKGQILIRLDTEITEARNTALRKNLESNQLILDKLALLVKEGAVSQIQYLQQALKVEDLKSEIKTNLVRLKYQKIIAPSDGMVFDLAAKGPGYVAMTSQPVLKIVPLDQLIAKIEIDSRSIGFVQEGKLAEISIDSFPASDFGVIEGKVTRISSDALPPSPAEGKGYRFPADIVLNNQYLKLKTGQKLDLQAGMSLSANIKLRKVTYLQLLLNKFTDKADSLKSI</sequence>
<dbReference type="Pfam" id="PF26002">
    <property type="entry name" value="Beta-barrel_AprE"/>
    <property type="match status" value="1"/>
</dbReference>